<evidence type="ECO:0008006" key="4">
    <source>
        <dbReference type="Google" id="ProtNLM"/>
    </source>
</evidence>
<dbReference type="PANTHER" id="PTHR48098">
    <property type="entry name" value="ENTEROCHELIN ESTERASE-RELATED"/>
    <property type="match status" value="1"/>
</dbReference>
<sequence>MPAPDVRDEGVTWHIPVDLAPGGVRLEVDWVLAGDPEFSRADAEWTYALRRPAARRLEYRLLLRDADGHGDPGPDPTNPRRIGNPFGDRSVIDFADYRPPEWVGTEPAGELVELDIRSGRLGRPIPTRLWSPSGLDPAAPAPLLVANDGTGLANDAQLLGWATWHGGRGRPLRVLLLDPAPGCRDDWYAANDDYADDVAELVLPAAGERVAVAATAGLGISLGALAMLTLQRRRPDRLDALALQSGSFFTPRTDPQESGYGHFEQVCAAVRRITLDPAPRTVPAFVCCGAIEENLANNLELADALDRQGYPVDWTIFPDAHTMIGWRDAWTPGLDRLIDALDRP</sequence>
<protein>
    <recommendedName>
        <fullName evidence="4">Enterochelin esterase</fullName>
    </recommendedName>
</protein>
<dbReference type="Gene3D" id="3.40.50.1820">
    <property type="entry name" value="alpha/beta hydrolase"/>
    <property type="match status" value="1"/>
</dbReference>
<dbReference type="SUPFAM" id="SSF53474">
    <property type="entry name" value="alpha/beta-Hydrolases"/>
    <property type="match status" value="1"/>
</dbReference>
<dbReference type="PANTHER" id="PTHR48098:SF3">
    <property type="entry name" value="IRON(III) ENTEROBACTIN ESTERASE"/>
    <property type="match status" value="1"/>
</dbReference>
<dbReference type="Proteomes" id="UP001501490">
    <property type="component" value="Unassembled WGS sequence"/>
</dbReference>
<proteinExistence type="predicted"/>
<accession>A0ABP6ZM67</accession>
<feature type="region of interest" description="Disordered" evidence="1">
    <location>
        <begin position="65"/>
        <end position="85"/>
    </location>
</feature>
<keyword evidence="3" id="KW-1185">Reference proteome</keyword>
<dbReference type="EMBL" id="BAABAB010000009">
    <property type="protein sequence ID" value="GAA3613211.1"/>
    <property type="molecule type" value="Genomic_DNA"/>
</dbReference>
<gene>
    <name evidence="2" type="ORF">GCM10022236_13810</name>
</gene>
<dbReference type="RefSeq" id="WP_344802741.1">
    <property type="nucleotide sequence ID" value="NZ_BAABAB010000009.1"/>
</dbReference>
<evidence type="ECO:0000313" key="3">
    <source>
        <dbReference type="Proteomes" id="UP001501490"/>
    </source>
</evidence>
<reference evidence="3" key="1">
    <citation type="journal article" date="2019" name="Int. J. Syst. Evol. Microbiol.">
        <title>The Global Catalogue of Microorganisms (GCM) 10K type strain sequencing project: providing services to taxonomists for standard genome sequencing and annotation.</title>
        <authorList>
            <consortium name="The Broad Institute Genomics Platform"/>
            <consortium name="The Broad Institute Genome Sequencing Center for Infectious Disease"/>
            <person name="Wu L."/>
            <person name="Ma J."/>
        </authorList>
    </citation>
    <scope>NUCLEOTIDE SEQUENCE [LARGE SCALE GENOMIC DNA]</scope>
    <source>
        <strain evidence="3">JCM 16929</strain>
    </source>
</reference>
<evidence type="ECO:0000313" key="2">
    <source>
        <dbReference type="EMBL" id="GAA3613211.1"/>
    </source>
</evidence>
<name>A0ABP6ZM67_9ACTN</name>
<organism evidence="2 3">
    <name type="scientific">Microlunatus ginsengisoli</name>
    <dbReference type="NCBI Taxonomy" id="363863"/>
    <lineage>
        <taxon>Bacteria</taxon>
        <taxon>Bacillati</taxon>
        <taxon>Actinomycetota</taxon>
        <taxon>Actinomycetes</taxon>
        <taxon>Propionibacteriales</taxon>
        <taxon>Propionibacteriaceae</taxon>
        <taxon>Microlunatus</taxon>
    </lineage>
</organism>
<evidence type="ECO:0000256" key="1">
    <source>
        <dbReference type="SAM" id="MobiDB-lite"/>
    </source>
</evidence>
<comment type="caution">
    <text evidence="2">The sequence shown here is derived from an EMBL/GenBank/DDBJ whole genome shotgun (WGS) entry which is preliminary data.</text>
</comment>
<dbReference type="InterPro" id="IPR050583">
    <property type="entry name" value="Mycobacterial_A85_antigen"/>
</dbReference>
<dbReference type="InterPro" id="IPR029058">
    <property type="entry name" value="AB_hydrolase_fold"/>
</dbReference>